<feature type="transmembrane region" description="Helical" evidence="2">
    <location>
        <begin position="306"/>
        <end position="325"/>
    </location>
</feature>
<dbReference type="InterPro" id="IPR058486">
    <property type="entry name" value="DUF8173"/>
</dbReference>
<keyword evidence="2" id="KW-1133">Transmembrane helix</keyword>
<evidence type="ECO:0000256" key="1">
    <source>
        <dbReference type="SAM" id="MobiDB-lite"/>
    </source>
</evidence>
<keyword evidence="2" id="KW-0472">Membrane</keyword>
<sequence>MVQTRSSRALLVLAVVGLVVLATVPAGVLAHSGTQPAQTGGQAGGTIVVGPGETVDELTAFGGTVVVEGTVTGDVNAVSGTIVIEEGGTVGGDISGVAGSIEIHGQVDGSVAVAGGVLEVGETGTVAGSIEAGVGTATIHGVIDGDVTIGADTITLGETAAIAGDLRYDGSLEGDRNTVAGEITRDSTLGVDLAPVIQPLAAWVFAMYAFAANLILGALLLLLFPRFSADVATRVATEPLRTGAIGLIVLGGVPLLLLGLLFTIVGIPLSILGAVLFALLVWVGVVYGRFAVAAWALSSVGVTNRWIALVVGLVAGAILGLIPIFGWFVNLVITLLGLGALASGLVAQRRDVGDTPPTAEQPSDGGGDPGIGAAETHGGSASPSSES</sequence>
<evidence type="ECO:0000259" key="3">
    <source>
        <dbReference type="Pfam" id="PF26514"/>
    </source>
</evidence>
<reference evidence="4 5" key="1">
    <citation type="submission" date="2022-09" db="EMBL/GenBank/DDBJ databases">
        <title>Enrichment on poylsaccharides allowed isolation of novel metabolic and taxonomic groups of Haloarchaea.</title>
        <authorList>
            <person name="Sorokin D.Y."/>
            <person name="Elcheninov A.G."/>
            <person name="Khizhniak T.V."/>
            <person name="Kolganova T.V."/>
            <person name="Kublanov I.V."/>
        </authorList>
    </citation>
    <scope>NUCLEOTIDE SEQUENCE [LARGE SCALE GENOMIC DNA]</scope>
    <source>
        <strain evidence="4 5">AArc-curdl1</strain>
    </source>
</reference>
<evidence type="ECO:0000313" key="4">
    <source>
        <dbReference type="EMBL" id="MCU4751755.1"/>
    </source>
</evidence>
<dbReference type="Proteomes" id="UP001321047">
    <property type="component" value="Unassembled WGS sequence"/>
</dbReference>
<organism evidence="4 5">
    <name type="scientific">Natronosalvus hydrolyticus</name>
    <dbReference type="NCBI Taxonomy" id="2979988"/>
    <lineage>
        <taxon>Archaea</taxon>
        <taxon>Methanobacteriati</taxon>
        <taxon>Methanobacteriota</taxon>
        <taxon>Stenosarchaea group</taxon>
        <taxon>Halobacteria</taxon>
        <taxon>Halobacteriales</taxon>
        <taxon>Natrialbaceae</taxon>
        <taxon>Natronosalvus</taxon>
    </lineage>
</organism>
<accession>A0AAP2Z805</accession>
<feature type="transmembrane region" description="Helical" evidence="2">
    <location>
        <begin position="200"/>
        <end position="224"/>
    </location>
</feature>
<evidence type="ECO:0000313" key="5">
    <source>
        <dbReference type="Proteomes" id="UP001321047"/>
    </source>
</evidence>
<keyword evidence="2" id="KW-0812">Transmembrane</keyword>
<feature type="transmembrane region" description="Helical" evidence="2">
    <location>
        <begin position="244"/>
        <end position="265"/>
    </location>
</feature>
<dbReference type="RefSeq" id="WP_342807862.1">
    <property type="nucleotide sequence ID" value="NZ_JAOPJZ010000004.1"/>
</dbReference>
<evidence type="ECO:0000256" key="2">
    <source>
        <dbReference type="SAM" id="Phobius"/>
    </source>
</evidence>
<feature type="region of interest" description="Disordered" evidence="1">
    <location>
        <begin position="352"/>
        <end position="387"/>
    </location>
</feature>
<dbReference type="AlphaFoldDB" id="A0AAP2Z805"/>
<dbReference type="Pfam" id="PF26514">
    <property type="entry name" value="DUF8173"/>
    <property type="match status" value="1"/>
</dbReference>
<comment type="caution">
    <text evidence="4">The sequence shown here is derived from an EMBL/GenBank/DDBJ whole genome shotgun (WGS) entry which is preliminary data.</text>
</comment>
<protein>
    <submittedName>
        <fullName evidence="4">Polymer-forming cytoskeletal protein</fullName>
    </submittedName>
</protein>
<proteinExistence type="predicted"/>
<feature type="domain" description="DUF8173" evidence="3">
    <location>
        <begin position="204"/>
        <end position="342"/>
    </location>
</feature>
<feature type="transmembrane region" description="Helical" evidence="2">
    <location>
        <begin position="271"/>
        <end position="297"/>
    </location>
</feature>
<gene>
    <name evidence="4" type="ORF">OB919_07135</name>
</gene>
<dbReference type="EMBL" id="JAOPJZ010000004">
    <property type="protein sequence ID" value="MCU4751755.1"/>
    <property type="molecule type" value="Genomic_DNA"/>
</dbReference>
<name>A0AAP2Z805_9EURY</name>
<keyword evidence="5" id="KW-1185">Reference proteome</keyword>